<dbReference type="GO" id="GO:0046872">
    <property type="term" value="F:metal ion binding"/>
    <property type="evidence" value="ECO:0007669"/>
    <property type="project" value="UniProtKB-KW"/>
</dbReference>
<evidence type="ECO:0000256" key="7">
    <source>
        <dbReference type="ARBA" id="ARBA00023004"/>
    </source>
</evidence>
<feature type="repeat" description="WD" evidence="8">
    <location>
        <begin position="25"/>
        <end position="55"/>
    </location>
</feature>
<keyword evidence="5" id="KW-0677">Repeat</keyword>
<sequence length="432" mass="45451">MLRAALIAGLSLAPPLAGAGEFFTLEGHGGPVKGIAAGPQGEILTASFDNSVGLWRGGEPLWLEGHAAAVNTVAFVDSNRAVSAGDDFALFLWNLETGQGQRLGSHKGKVMSLAVSPGGQTIASASWDGSIGIWDLEDPGVEARFFTGHDAGVNAVAFSEDGETLYSGSADGTLRLWRVADGTALGQLANNGFGINTLVLNETAGWIAYGGVDGATKALSLSDGSVIADLTLDRRPILGMAPGPGKRLLAVGDGEGYISLIDTETWRFTLDFRATLRGPVWALAFSPDGGNVHAGGLDDAMFSWPVEGAGERPQMVEGERSFLASGDDVSNGERQFQRKCSICHTLGPGENRRAGPSLHALFGRRAGTVPGYSYSETLEDSEIVWGPETIDALFDLGPEVYVAGTKMPMQRIVKAQDRADLVDFLREATRGE</sequence>
<dbReference type="PROSITE" id="PS50294">
    <property type="entry name" value="WD_REPEATS_REGION"/>
    <property type="match status" value="3"/>
</dbReference>
<dbReference type="InterPro" id="IPR036322">
    <property type="entry name" value="WD40_repeat_dom_sf"/>
</dbReference>
<evidence type="ECO:0000256" key="9">
    <source>
        <dbReference type="PROSITE-ProRule" id="PRU00433"/>
    </source>
</evidence>
<keyword evidence="1" id="KW-0813">Transport</keyword>
<evidence type="ECO:0000256" key="3">
    <source>
        <dbReference type="ARBA" id="ARBA00022617"/>
    </source>
</evidence>
<feature type="repeat" description="WD" evidence="8">
    <location>
        <begin position="63"/>
        <end position="103"/>
    </location>
</feature>
<dbReference type="PROSITE" id="PS50082">
    <property type="entry name" value="WD_REPEATS_2"/>
    <property type="match status" value="4"/>
</dbReference>
<dbReference type="RefSeq" id="WP_093160169.1">
    <property type="nucleotide sequence ID" value="NZ_FNEK01000045.1"/>
</dbReference>
<evidence type="ECO:0000256" key="6">
    <source>
        <dbReference type="ARBA" id="ARBA00022982"/>
    </source>
</evidence>
<dbReference type="SUPFAM" id="SSF50978">
    <property type="entry name" value="WD40 repeat-like"/>
    <property type="match status" value="1"/>
</dbReference>
<keyword evidence="13" id="KW-1185">Reference proteome</keyword>
<dbReference type="Proteomes" id="UP000199382">
    <property type="component" value="Unassembled WGS sequence"/>
</dbReference>
<evidence type="ECO:0000256" key="10">
    <source>
        <dbReference type="SAM" id="SignalP"/>
    </source>
</evidence>
<dbReference type="PANTHER" id="PTHR19848:SF8">
    <property type="entry name" value="F-BOX AND WD REPEAT DOMAIN CONTAINING 7"/>
    <property type="match status" value="1"/>
</dbReference>
<keyword evidence="4 9" id="KW-0479">Metal-binding</keyword>
<keyword evidence="7 9" id="KW-0408">Iron</keyword>
<evidence type="ECO:0000256" key="5">
    <source>
        <dbReference type="ARBA" id="ARBA00022737"/>
    </source>
</evidence>
<dbReference type="PROSITE" id="PS00678">
    <property type="entry name" value="WD_REPEATS_1"/>
    <property type="match status" value="2"/>
</dbReference>
<dbReference type="GO" id="GO:0020037">
    <property type="term" value="F:heme binding"/>
    <property type="evidence" value="ECO:0007669"/>
    <property type="project" value="InterPro"/>
</dbReference>
<dbReference type="InterPro" id="IPR009056">
    <property type="entry name" value="Cyt_c-like_dom"/>
</dbReference>
<keyword evidence="2 8" id="KW-0853">WD repeat</keyword>
<keyword evidence="3 9" id="KW-0349">Heme</keyword>
<dbReference type="Pfam" id="PF00400">
    <property type="entry name" value="WD40"/>
    <property type="match status" value="5"/>
</dbReference>
<dbReference type="PRINTS" id="PR00320">
    <property type="entry name" value="GPROTEINBRPT"/>
</dbReference>
<dbReference type="InterPro" id="IPR020472">
    <property type="entry name" value="WD40_PAC1"/>
</dbReference>
<dbReference type="InterPro" id="IPR002327">
    <property type="entry name" value="Cyt_c_1A/1B"/>
</dbReference>
<gene>
    <name evidence="12" type="ORF">SAMN04488026_104520</name>
</gene>
<feature type="chain" id="PRO_5011713008" evidence="10">
    <location>
        <begin position="20"/>
        <end position="432"/>
    </location>
</feature>
<dbReference type="GO" id="GO:0009055">
    <property type="term" value="F:electron transfer activity"/>
    <property type="evidence" value="ECO:0007669"/>
    <property type="project" value="InterPro"/>
</dbReference>
<dbReference type="Gene3D" id="2.130.10.10">
    <property type="entry name" value="YVTN repeat-like/Quinoprotein amine dehydrogenase"/>
    <property type="match status" value="2"/>
</dbReference>
<evidence type="ECO:0000313" key="12">
    <source>
        <dbReference type="EMBL" id="SDK57386.1"/>
    </source>
</evidence>
<accession>A0A1G9D0E4</accession>
<evidence type="ECO:0000256" key="1">
    <source>
        <dbReference type="ARBA" id="ARBA00022448"/>
    </source>
</evidence>
<name>A0A1G9D0E4_9RHOB</name>
<dbReference type="Pfam" id="PF00034">
    <property type="entry name" value="Cytochrom_C"/>
    <property type="match status" value="1"/>
</dbReference>
<keyword evidence="10" id="KW-0732">Signal</keyword>
<dbReference type="EMBL" id="FNEK01000045">
    <property type="protein sequence ID" value="SDK57386.1"/>
    <property type="molecule type" value="Genomic_DNA"/>
</dbReference>
<dbReference type="InterPro" id="IPR019775">
    <property type="entry name" value="WD40_repeat_CS"/>
</dbReference>
<feature type="signal peptide" evidence="10">
    <location>
        <begin position="1"/>
        <end position="19"/>
    </location>
</feature>
<dbReference type="PRINTS" id="PR00604">
    <property type="entry name" value="CYTCHRMECIAB"/>
</dbReference>
<dbReference type="STRING" id="571298.SAMN04488026_104520"/>
<organism evidence="12 13">
    <name type="scientific">Aliiruegeria lutimaris</name>
    <dbReference type="NCBI Taxonomy" id="571298"/>
    <lineage>
        <taxon>Bacteria</taxon>
        <taxon>Pseudomonadati</taxon>
        <taxon>Pseudomonadota</taxon>
        <taxon>Alphaproteobacteria</taxon>
        <taxon>Rhodobacterales</taxon>
        <taxon>Roseobacteraceae</taxon>
        <taxon>Aliiruegeria</taxon>
    </lineage>
</organism>
<dbReference type="InterPro" id="IPR001680">
    <property type="entry name" value="WD40_rpt"/>
</dbReference>
<dbReference type="AlphaFoldDB" id="A0A1G9D0E4"/>
<evidence type="ECO:0000256" key="8">
    <source>
        <dbReference type="PROSITE-ProRule" id="PRU00221"/>
    </source>
</evidence>
<dbReference type="CDD" id="cd00200">
    <property type="entry name" value="WD40"/>
    <property type="match status" value="1"/>
</dbReference>
<dbReference type="InterPro" id="IPR015943">
    <property type="entry name" value="WD40/YVTN_repeat-like_dom_sf"/>
</dbReference>
<dbReference type="PANTHER" id="PTHR19848">
    <property type="entry name" value="WD40 REPEAT PROTEIN"/>
    <property type="match status" value="1"/>
</dbReference>
<protein>
    <submittedName>
        <fullName evidence="12">WD-40 repeat-containing protein</fullName>
    </submittedName>
</protein>
<feature type="repeat" description="WD" evidence="8">
    <location>
        <begin position="146"/>
        <end position="187"/>
    </location>
</feature>
<dbReference type="SUPFAM" id="SSF46626">
    <property type="entry name" value="Cytochrome c"/>
    <property type="match status" value="1"/>
</dbReference>
<dbReference type="SMART" id="SM00320">
    <property type="entry name" value="WD40"/>
    <property type="match status" value="6"/>
</dbReference>
<evidence type="ECO:0000256" key="2">
    <source>
        <dbReference type="ARBA" id="ARBA00022574"/>
    </source>
</evidence>
<keyword evidence="6" id="KW-0249">Electron transport</keyword>
<evidence type="ECO:0000259" key="11">
    <source>
        <dbReference type="PROSITE" id="PS51007"/>
    </source>
</evidence>
<dbReference type="PROSITE" id="PS51007">
    <property type="entry name" value="CYTC"/>
    <property type="match status" value="1"/>
</dbReference>
<evidence type="ECO:0000256" key="4">
    <source>
        <dbReference type="ARBA" id="ARBA00022723"/>
    </source>
</evidence>
<proteinExistence type="predicted"/>
<feature type="repeat" description="WD" evidence="8">
    <location>
        <begin position="103"/>
        <end position="137"/>
    </location>
</feature>
<feature type="domain" description="Cytochrome c" evidence="11">
    <location>
        <begin position="327"/>
        <end position="429"/>
    </location>
</feature>
<dbReference type="Gene3D" id="1.10.760.10">
    <property type="entry name" value="Cytochrome c-like domain"/>
    <property type="match status" value="1"/>
</dbReference>
<reference evidence="12 13" key="1">
    <citation type="submission" date="2016-10" db="EMBL/GenBank/DDBJ databases">
        <authorList>
            <person name="de Groot N.N."/>
        </authorList>
    </citation>
    <scope>NUCLEOTIDE SEQUENCE [LARGE SCALE GENOMIC DNA]</scope>
    <source>
        <strain evidence="12 13">DSM 25294</strain>
    </source>
</reference>
<dbReference type="InterPro" id="IPR036909">
    <property type="entry name" value="Cyt_c-like_dom_sf"/>
</dbReference>
<dbReference type="OrthoDB" id="9805828at2"/>
<evidence type="ECO:0000313" key="13">
    <source>
        <dbReference type="Proteomes" id="UP000199382"/>
    </source>
</evidence>